<dbReference type="PANTHER" id="PTHR43047">
    <property type="entry name" value="TWO-COMPONENT HISTIDINE PROTEIN KINASE"/>
    <property type="match status" value="1"/>
</dbReference>
<dbReference type="SUPFAM" id="SSF47384">
    <property type="entry name" value="Homodimeric domain of signal transducing histidine kinase"/>
    <property type="match status" value="1"/>
</dbReference>
<comment type="caution">
    <text evidence="17">The sequence shown here is derived from an EMBL/GenBank/DDBJ whole genome shotgun (WGS) entry which is preliminary data.</text>
</comment>
<feature type="modified residue" description="4-aspartylphosphate" evidence="12">
    <location>
        <position position="626"/>
    </location>
</feature>
<comment type="catalytic activity">
    <reaction evidence="1">
        <text>ATP + protein L-histidine = ADP + protein N-phospho-L-histidine.</text>
        <dbReference type="EC" id="2.7.13.3"/>
    </reaction>
</comment>
<dbReference type="SMART" id="SM00448">
    <property type="entry name" value="REC"/>
    <property type="match status" value="1"/>
</dbReference>
<evidence type="ECO:0000256" key="5">
    <source>
        <dbReference type="ARBA" id="ARBA00022553"/>
    </source>
</evidence>
<evidence type="ECO:0000256" key="1">
    <source>
        <dbReference type="ARBA" id="ARBA00000085"/>
    </source>
</evidence>
<name>A0A6G4QV12_9CAUL</name>
<sequence>MEAWGFEDLGFGRFDIASDRAALWRRWRRPAGLTLAYVASMAYSLFLTGAAQEIATIWTANAVIIAGLMTLDRQRGAVLLAVTTVLHLALSLTTSNSSAFALAVTILDGVQIAATAAALRLLRLPGKVRSMRGLLVLTAVSAVFTAVTSIAVNGVASLAEGGGFWTGWSGWTTSNVLGVAIALPTILILLDRRHAEAFPVRGWLEPAAGLAVIAAVSWTVFTGPPQMRVLVFAPVLLAAFRGGPRAAALSVMAALAFAIPAVLSIVGLDPKAAAEPMRHLLLFHVVLYAVSMAAALALSRQTRLSALLVRRQAAARAAQARAQAANAAKSDFLATISHEIRTPLNSILGFAALVAEDADLSPENRRRLDLVGRAGRSLAEIVSDLLDFAKVEAGRLELVLTPSSPAALLRDAAAIIAPEAQGKGLTVTVEVEGREGQDPEALFSLDETRLRQVLLNLLNNAVKFTTQGGVTARLSVGPDPGLLRFSVADTGIGIAPEVQARLFQRFSQGDSSISRAYGGTGLGLAISKALVGQMGGAIWVESALGVGAVFHIVLEAQAAQAPAPAPAAGPERAAAARVLLVDDHPMNRELGDALLTLAGCQVFTAEDGFQAVEAARTGGFDLILMDVHMPGMDGLAAARAIRALDGPVGDTPILALSADVLPEQVARCRAAGMDGHVAKPIRRDELLAAVSRALSQPPERDRTSHDGPAHGKSAAP</sequence>
<keyword evidence="11 14" id="KW-0472">Membrane</keyword>
<feature type="transmembrane region" description="Helical" evidence="14">
    <location>
        <begin position="78"/>
        <end position="94"/>
    </location>
</feature>
<dbReference type="Pfam" id="PF00512">
    <property type="entry name" value="HisKA"/>
    <property type="match status" value="1"/>
</dbReference>
<dbReference type="PRINTS" id="PR00344">
    <property type="entry name" value="BCTRLSENSOR"/>
</dbReference>
<dbReference type="PROSITE" id="PS50109">
    <property type="entry name" value="HIS_KIN"/>
    <property type="match status" value="1"/>
</dbReference>
<dbReference type="FunFam" id="3.30.565.10:FF:000010">
    <property type="entry name" value="Sensor histidine kinase RcsC"/>
    <property type="match status" value="1"/>
</dbReference>
<keyword evidence="9 14" id="KW-1133">Transmembrane helix</keyword>
<evidence type="ECO:0000256" key="6">
    <source>
        <dbReference type="ARBA" id="ARBA00022679"/>
    </source>
</evidence>
<keyword evidence="10" id="KW-0902">Two-component regulatory system</keyword>
<dbReference type="Pfam" id="PF00072">
    <property type="entry name" value="Response_reg"/>
    <property type="match status" value="1"/>
</dbReference>
<evidence type="ECO:0000256" key="8">
    <source>
        <dbReference type="ARBA" id="ARBA00022777"/>
    </source>
</evidence>
<keyword evidence="5 12" id="KW-0597">Phosphoprotein</keyword>
<evidence type="ECO:0000259" key="15">
    <source>
        <dbReference type="PROSITE" id="PS50109"/>
    </source>
</evidence>
<evidence type="ECO:0000259" key="16">
    <source>
        <dbReference type="PROSITE" id="PS50110"/>
    </source>
</evidence>
<dbReference type="Gene3D" id="3.40.50.2300">
    <property type="match status" value="1"/>
</dbReference>
<dbReference type="InterPro" id="IPR011006">
    <property type="entry name" value="CheY-like_superfamily"/>
</dbReference>
<dbReference type="InterPro" id="IPR036890">
    <property type="entry name" value="HATPase_C_sf"/>
</dbReference>
<comment type="subcellular location">
    <subcellularLocation>
        <location evidence="2">Cell membrane</location>
        <topology evidence="2">Multi-pass membrane protein</topology>
    </subcellularLocation>
</comment>
<evidence type="ECO:0000256" key="4">
    <source>
        <dbReference type="ARBA" id="ARBA00022475"/>
    </source>
</evidence>
<reference evidence="17" key="1">
    <citation type="submission" date="2020-02" db="EMBL/GenBank/DDBJ databases">
        <authorList>
            <person name="Gao J."/>
            <person name="Sun J."/>
        </authorList>
    </citation>
    <scope>NUCLEOTIDE SEQUENCE</scope>
    <source>
        <strain evidence="17">602-2</strain>
    </source>
</reference>
<feature type="region of interest" description="Disordered" evidence="13">
    <location>
        <begin position="689"/>
        <end position="716"/>
    </location>
</feature>
<dbReference type="SMART" id="SM00387">
    <property type="entry name" value="HATPase_c"/>
    <property type="match status" value="1"/>
</dbReference>
<feature type="compositionally biased region" description="Basic and acidic residues" evidence="13">
    <location>
        <begin position="698"/>
        <end position="709"/>
    </location>
</feature>
<dbReference type="InterPro" id="IPR001789">
    <property type="entry name" value="Sig_transdc_resp-reg_receiver"/>
</dbReference>
<dbReference type="InterPro" id="IPR004358">
    <property type="entry name" value="Sig_transdc_His_kin-like_C"/>
</dbReference>
<dbReference type="Pfam" id="PF05231">
    <property type="entry name" value="MASE1"/>
    <property type="match status" value="1"/>
</dbReference>
<feature type="domain" description="Response regulatory" evidence="16">
    <location>
        <begin position="577"/>
        <end position="694"/>
    </location>
</feature>
<dbReference type="CDD" id="cd00082">
    <property type="entry name" value="HisKA"/>
    <property type="match status" value="1"/>
</dbReference>
<feature type="transmembrane region" description="Helical" evidence="14">
    <location>
        <begin position="30"/>
        <end position="48"/>
    </location>
</feature>
<feature type="transmembrane region" description="Helical" evidence="14">
    <location>
        <begin position="202"/>
        <end position="221"/>
    </location>
</feature>
<dbReference type="InterPro" id="IPR036097">
    <property type="entry name" value="HisK_dim/P_sf"/>
</dbReference>
<feature type="transmembrane region" description="Helical" evidence="14">
    <location>
        <begin position="246"/>
        <end position="268"/>
    </location>
</feature>
<dbReference type="GO" id="GO:0000155">
    <property type="term" value="F:phosphorelay sensor kinase activity"/>
    <property type="evidence" value="ECO:0007669"/>
    <property type="project" value="InterPro"/>
</dbReference>
<dbReference type="InterPro" id="IPR003594">
    <property type="entry name" value="HATPase_dom"/>
</dbReference>
<evidence type="ECO:0000313" key="17">
    <source>
        <dbReference type="EMBL" id="NGM49486.1"/>
    </source>
</evidence>
<keyword evidence="4" id="KW-1003">Cell membrane</keyword>
<dbReference type="InterPro" id="IPR005467">
    <property type="entry name" value="His_kinase_dom"/>
</dbReference>
<dbReference type="AlphaFoldDB" id="A0A6G4QV12"/>
<dbReference type="Gene3D" id="1.10.287.130">
    <property type="match status" value="1"/>
</dbReference>
<evidence type="ECO:0000256" key="10">
    <source>
        <dbReference type="ARBA" id="ARBA00023012"/>
    </source>
</evidence>
<evidence type="ECO:0000256" key="9">
    <source>
        <dbReference type="ARBA" id="ARBA00022989"/>
    </source>
</evidence>
<dbReference type="CDD" id="cd17546">
    <property type="entry name" value="REC_hyHK_CKI1_RcsC-like"/>
    <property type="match status" value="1"/>
</dbReference>
<keyword evidence="8" id="KW-0418">Kinase</keyword>
<dbReference type="Gene3D" id="3.30.565.10">
    <property type="entry name" value="Histidine kinase-like ATPase, C-terminal domain"/>
    <property type="match status" value="1"/>
</dbReference>
<dbReference type="Pfam" id="PF02518">
    <property type="entry name" value="HATPase_c"/>
    <property type="match status" value="1"/>
</dbReference>
<evidence type="ECO:0000256" key="7">
    <source>
        <dbReference type="ARBA" id="ARBA00022692"/>
    </source>
</evidence>
<dbReference type="SUPFAM" id="SSF55874">
    <property type="entry name" value="ATPase domain of HSP90 chaperone/DNA topoisomerase II/histidine kinase"/>
    <property type="match status" value="1"/>
</dbReference>
<dbReference type="InterPro" id="IPR003661">
    <property type="entry name" value="HisK_dim/P_dom"/>
</dbReference>
<evidence type="ECO:0000256" key="13">
    <source>
        <dbReference type="SAM" id="MobiDB-lite"/>
    </source>
</evidence>
<evidence type="ECO:0000256" key="11">
    <source>
        <dbReference type="ARBA" id="ARBA00023136"/>
    </source>
</evidence>
<keyword evidence="6" id="KW-0808">Transferase</keyword>
<dbReference type="SUPFAM" id="SSF52172">
    <property type="entry name" value="CheY-like"/>
    <property type="match status" value="1"/>
</dbReference>
<feature type="transmembrane region" description="Helical" evidence="14">
    <location>
        <begin position="280"/>
        <end position="298"/>
    </location>
</feature>
<dbReference type="PROSITE" id="PS50110">
    <property type="entry name" value="RESPONSE_REGULATORY"/>
    <property type="match status" value="1"/>
</dbReference>
<evidence type="ECO:0000256" key="3">
    <source>
        <dbReference type="ARBA" id="ARBA00012438"/>
    </source>
</evidence>
<evidence type="ECO:0000256" key="12">
    <source>
        <dbReference type="PROSITE-ProRule" id="PRU00169"/>
    </source>
</evidence>
<keyword evidence="7 14" id="KW-0812">Transmembrane</keyword>
<dbReference type="InterPro" id="IPR007895">
    <property type="entry name" value="MASE1"/>
</dbReference>
<organism evidence="17">
    <name type="scientific">Caulobacter sp. 602-2</name>
    <dbReference type="NCBI Taxonomy" id="2710887"/>
    <lineage>
        <taxon>Bacteria</taxon>
        <taxon>Pseudomonadati</taxon>
        <taxon>Pseudomonadota</taxon>
        <taxon>Alphaproteobacteria</taxon>
        <taxon>Caulobacterales</taxon>
        <taxon>Caulobacteraceae</taxon>
        <taxon>Caulobacter</taxon>
    </lineage>
</organism>
<gene>
    <name evidence="17" type="ORF">G5B46_07700</name>
</gene>
<protein>
    <recommendedName>
        <fullName evidence="3">histidine kinase</fullName>
        <ecNumber evidence="3">2.7.13.3</ecNumber>
    </recommendedName>
</protein>
<feature type="transmembrane region" description="Helical" evidence="14">
    <location>
        <begin position="134"/>
        <end position="156"/>
    </location>
</feature>
<feature type="transmembrane region" description="Helical" evidence="14">
    <location>
        <begin position="54"/>
        <end position="71"/>
    </location>
</feature>
<dbReference type="GO" id="GO:0005886">
    <property type="term" value="C:plasma membrane"/>
    <property type="evidence" value="ECO:0007669"/>
    <property type="project" value="UniProtKB-SubCell"/>
</dbReference>
<feature type="transmembrane region" description="Helical" evidence="14">
    <location>
        <begin position="168"/>
        <end position="190"/>
    </location>
</feature>
<evidence type="ECO:0000256" key="14">
    <source>
        <dbReference type="SAM" id="Phobius"/>
    </source>
</evidence>
<dbReference type="EC" id="2.7.13.3" evidence="3"/>
<feature type="domain" description="Histidine kinase" evidence="15">
    <location>
        <begin position="335"/>
        <end position="558"/>
    </location>
</feature>
<dbReference type="SMART" id="SM00388">
    <property type="entry name" value="HisKA"/>
    <property type="match status" value="1"/>
</dbReference>
<dbReference type="EMBL" id="JAAKGT010000002">
    <property type="protein sequence ID" value="NGM49486.1"/>
    <property type="molecule type" value="Genomic_DNA"/>
</dbReference>
<feature type="transmembrane region" description="Helical" evidence="14">
    <location>
        <begin position="100"/>
        <end position="122"/>
    </location>
</feature>
<dbReference type="CDD" id="cd16922">
    <property type="entry name" value="HATPase_EvgS-ArcB-TorS-like"/>
    <property type="match status" value="1"/>
</dbReference>
<accession>A0A6G4QV12</accession>
<evidence type="ECO:0000256" key="2">
    <source>
        <dbReference type="ARBA" id="ARBA00004651"/>
    </source>
</evidence>
<proteinExistence type="predicted"/>